<organism evidence="1">
    <name type="scientific">Mycolicibacterium sp. CBMA 213</name>
    <dbReference type="NCBI Taxonomy" id="1968788"/>
    <lineage>
        <taxon>Bacteria</taxon>
        <taxon>Bacillati</taxon>
        <taxon>Actinomycetota</taxon>
        <taxon>Actinomycetes</taxon>
        <taxon>Mycobacteriales</taxon>
        <taxon>Mycobacteriaceae</taxon>
        <taxon>Mycolicibacterium</taxon>
    </lineage>
</organism>
<dbReference type="RefSeq" id="WP_155921987.1">
    <property type="nucleotide sequence ID" value="NZ_MF600313.1"/>
</dbReference>
<geneLocation type="plasmid" evidence="1">
    <name>pCBMA213_1</name>
</geneLocation>
<accession>A0A343VRN0</accession>
<reference evidence="1" key="1">
    <citation type="journal article" date="2018" name="Front. Microbiol.">
        <title>Beyond the Limits: tRNA Array Units in Mycobacterium Genomes.</title>
        <authorList>
            <person name="Morgado S.M."/>
            <person name="Vicente A.C."/>
        </authorList>
    </citation>
    <scope>NUCLEOTIDE SEQUENCE</scope>
    <source>
        <strain evidence="1">CBMA 213</strain>
        <plasmid evidence="1">pCBMA213_1</plasmid>
    </source>
</reference>
<evidence type="ECO:0000313" key="1">
    <source>
        <dbReference type="EMBL" id="AVN58554.1"/>
    </source>
</evidence>
<proteinExistence type="predicted"/>
<protein>
    <submittedName>
        <fullName evidence="1">Uncharacterized protein</fullName>
    </submittedName>
</protein>
<sequence>MNNTVTVRDVCTLNVIITAAAAHAGVRWIDPDFGIVRTGTAQRLSLGGAPGDHSAPGHGDDVRHCYLQITTAEGHDVALNVRDVMRLIDRAEFLVDEDQHATRPTVTAQEGH</sequence>
<dbReference type="EMBL" id="MF600313">
    <property type="protein sequence ID" value="AVN58554.1"/>
    <property type="molecule type" value="Genomic_DNA"/>
</dbReference>
<gene>
    <name evidence="1" type="ORF">B5P44_p00259</name>
</gene>
<keyword evidence="1" id="KW-0614">Plasmid</keyword>
<name>A0A343VRN0_9MYCO</name>
<dbReference type="AlphaFoldDB" id="A0A343VRN0"/>